<accession>A0A2H9T7T6</accession>
<organism evidence="1">
    <name type="scientific">invertebrate metagenome</name>
    <dbReference type="NCBI Taxonomy" id="1711999"/>
    <lineage>
        <taxon>unclassified sequences</taxon>
        <taxon>metagenomes</taxon>
        <taxon>organismal metagenomes</taxon>
    </lineage>
</organism>
<dbReference type="EMBL" id="NSIT01000080">
    <property type="protein sequence ID" value="PJE79290.1"/>
    <property type="molecule type" value="Genomic_DNA"/>
</dbReference>
<protein>
    <submittedName>
        <fullName evidence="1">Uncharacterized protein</fullName>
    </submittedName>
</protein>
<comment type="caution">
    <text evidence="1">The sequence shown here is derived from an EMBL/GenBank/DDBJ whole genome shotgun (WGS) entry which is preliminary data.</text>
</comment>
<name>A0A2H9T7T6_9ZZZZ</name>
<dbReference type="AlphaFoldDB" id="A0A2H9T7T6"/>
<evidence type="ECO:0000313" key="1">
    <source>
        <dbReference type="EMBL" id="PJE79290.1"/>
    </source>
</evidence>
<proteinExistence type="predicted"/>
<reference evidence="1" key="1">
    <citation type="journal article" date="2017" name="Appl. Environ. Microbiol.">
        <title>Molecular characterization of an Endozoicomonas-like organism causing infection in king scallop Pecten maximus L.</title>
        <authorList>
            <person name="Cano I."/>
            <person name="van Aerle R."/>
            <person name="Ross S."/>
            <person name="Verner-Jeffreys D.W."/>
            <person name="Paley R.K."/>
            <person name="Rimmer G."/>
            <person name="Ryder D."/>
            <person name="Hooper P."/>
            <person name="Stone D."/>
            <person name="Feist S.W."/>
        </authorList>
    </citation>
    <scope>NUCLEOTIDE SEQUENCE</scope>
</reference>
<sequence length="64" mass="7269">MEEAGLWKFVSMSFCNGAVVYGDGLDEAIKEVENKLKVHDTFKIRCLDLSIWLQAKEDVYGTAR</sequence>
<gene>
    <name evidence="1" type="ORF">CI610_01755</name>
</gene>